<keyword evidence="2" id="KW-1185">Reference proteome</keyword>
<evidence type="ECO:0000313" key="2">
    <source>
        <dbReference type="Proteomes" id="UP001281147"/>
    </source>
</evidence>
<gene>
    <name evidence="1" type="ORF">LTR37_009428</name>
</gene>
<organism evidence="1 2">
    <name type="scientific">Vermiconidia calcicola</name>
    <dbReference type="NCBI Taxonomy" id="1690605"/>
    <lineage>
        <taxon>Eukaryota</taxon>
        <taxon>Fungi</taxon>
        <taxon>Dikarya</taxon>
        <taxon>Ascomycota</taxon>
        <taxon>Pezizomycotina</taxon>
        <taxon>Dothideomycetes</taxon>
        <taxon>Dothideomycetidae</taxon>
        <taxon>Mycosphaerellales</taxon>
        <taxon>Extremaceae</taxon>
        <taxon>Vermiconidia</taxon>
    </lineage>
</organism>
<sequence>MKLSIVLCLPMLGVAPSLAIPTPVVEEPASAEPGLLFERQSAARTCGGHTYNKQDQTDAFNQAKNKEPKGIKAKNGRVYPEEFRNTPENLKFPDCPGASAPFREFPILRDGTLFMAGDDQDKDRIAYKDTGSGYNYCGVMTYQGAPPGRFILCN</sequence>
<dbReference type="EMBL" id="JAUTXU010000074">
    <property type="protein sequence ID" value="KAK3711652.1"/>
    <property type="molecule type" value="Genomic_DNA"/>
</dbReference>
<protein>
    <submittedName>
        <fullName evidence="1">Uncharacterized protein</fullName>
    </submittedName>
</protein>
<proteinExistence type="predicted"/>
<evidence type="ECO:0000313" key="1">
    <source>
        <dbReference type="EMBL" id="KAK3711652.1"/>
    </source>
</evidence>
<comment type="caution">
    <text evidence="1">The sequence shown here is derived from an EMBL/GenBank/DDBJ whole genome shotgun (WGS) entry which is preliminary data.</text>
</comment>
<reference evidence="1" key="1">
    <citation type="submission" date="2023-07" db="EMBL/GenBank/DDBJ databases">
        <title>Black Yeasts Isolated from many extreme environments.</title>
        <authorList>
            <person name="Coleine C."/>
            <person name="Stajich J.E."/>
            <person name="Selbmann L."/>
        </authorList>
    </citation>
    <scope>NUCLEOTIDE SEQUENCE</scope>
    <source>
        <strain evidence="1">CCFEE 5714</strain>
    </source>
</reference>
<accession>A0ACC3NAG6</accession>
<dbReference type="Proteomes" id="UP001281147">
    <property type="component" value="Unassembled WGS sequence"/>
</dbReference>
<name>A0ACC3NAG6_9PEZI</name>